<keyword evidence="2" id="KW-0378">Hydrolase</keyword>
<dbReference type="Gene3D" id="3.10.129.10">
    <property type="entry name" value="Hotdog Thioesterase"/>
    <property type="match status" value="1"/>
</dbReference>
<dbReference type="NCBIfam" id="TIGR00369">
    <property type="entry name" value="unchar_dom_1"/>
    <property type="match status" value="1"/>
</dbReference>
<evidence type="ECO:0000259" key="3">
    <source>
        <dbReference type="Pfam" id="PF03061"/>
    </source>
</evidence>
<dbReference type="CDD" id="cd03443">
    <property type="entry name" value="PaaI_thioesterase"/>
    <property type="match status" value="1"/>
</dbReference>
<evidence type="ECO:0000313" key="6">
    <source>
        <dbReference type="Proteomes" id="UP000325933"/>
    </source>
</evidence>
<evidence type="ECO:0000256" key="2">
    <source>
        <dbReference type="ARBA" id="ARBA00022801"/>
    </source>
</evidence>
<protein>
    <submittedName>
        <fullName evidence="5">PaaI family thioesterase</fullName>
    </submittedName>
</protein>
<proteinExistence type="inferred from homology"/>
<dbReference type="InterPro" id="IPR029069">
    <property type="entry name" value="HotDog_dom_sf"/>
</dbReference>
<dbReference type="Pfam" id="PF03061">
    <property type="entry name" value="4HBT"/>
    <property type="match status" value="1"/>
</dbReference>
<accession>A0A5J5HSD2</accession>
<dbReference type="PANTHER" id="PTHR21660:SF1">
    <property type="entry name" value="ACYL-COENZYME A THIOESTERASE 13"/>
    <property type="match status" value="1"/>
</dbReference>
<dbReference type="SUPFAM" id="SSF54637">
    <property type="entry name" value="Thioesterase/thiol ester dehydrase-isomerase"/>
    <property type="match status" value="1"/>
</dbReference>
<dbReference type="Proteomes" id="UP000325933">
    <property type="component" value="Unassembled WGS sequence"/>
</dbReference>
<dbReference type="AlphaFoldDB" id="A0A5J5HSD2"/>
<keyword evidence="7" id="KW-1185">Reference proteome</keyword>
<name>A0A5J5HSD2_9SPHN</name>
<dbReference type="GO" id="GO:0047617">
    <property type="term" value="F:fatty acyl-CoA hydrolase activity"/>
    <property type="evidence" value="ECO:0007669"/>
    <property type="project" value="InterPro"/>
</dbReference>
<gene>
    <name evidence="5" type="ORF">F4U95_24035</name>
    <name evidence="4" type="ORF">F4U96_24110</name>
</gene>
<comment type="similarity">
    <text evidence="1">Belongs to the thioesterase PaaI family.</text>
</comment>
<evidence type="ECO:0000256" key="1">
    <source>
        <dbReference type="ARBA" id="ARBA00008324"/>
    </source>
</evidence>
<sequence length="138" mass="14953">MNPCLTLNELAEFLDGAFPSETRASLGAVVDVQAGHVRMTLDPNPSMVRPGGIVSGPTLMALTDVAAYAVVIAHHGRKEMAVTNGLSISFLRACKMETIIADARLLRLGRRLTTVDVRLWQQDENYLVAQSTVSYSLP</sequence>
<reference evidence="6 7" key="1">
    <citation type="submission" date="2019-09" db="EMBL/GenBank/DDBJ databases">
        <authorList>
            <person name="Feng G."/>
        </authorList>
    </citation>
    <scope>NUCLEOTIDE SEQUENCE [LARGE SCALE GENOMIC DNA]</scope>
    <source>
        <strain evidence="5 6">KACC 19283</strain>
        <strain evidence="4 7">KACC 19284</strain>
    </source>
</reference>
<dbReference type="Proteomes" id="UP000326364">
    <property type="component" value="Unassembled WGS sequence"/>
</dbReference>
<dbReference type="EMBL" id="VYQB01000046">
    <property type="protein sequence ID" value="KAA9010922.1"/>
    <property type="molecule type" value="Genomic_DNA"/>
</dbReference>
<organism evidence="5 6">
    <name type="scientific">Sphingobium limneticum</name>
    <dbReference type="NCBI Taxonomy" id="1007511"/>
    <lineage>
        <taxon>Bacteria</taxon>
        <taxon>Pseudomonadati</taxon>
        <taxon>Pseudomonadota</taxon>
        <taxon>Alphaproteobacteria</taxon>
        <taxon>Sphingomonadales</taxon>
        <taxon>Sphingomonadaceae</taxon>
        <taxon>Sphingobium</taxon>
    </lineage>
</organism>
<dbReference type="InterPro" id="IPR006683">
    <property type="entry name" value="Thioestr_dom"/>
</dbReference>
<dbReference type="InterPro" id="IPR039298">
    <property type="entry name" value="ACOT13"/>
</dbReference>
<evidence type="ECO:0000313" key="7">
    <source>
        <dbReference type="Proteomes" id="UP000326364"/>
    </source>
</evidence>
<dbReference type="PANTHER" id="PTHR21660">
    <property type="entry name" value="THIOESTERASE SUPERFAMILY MEMBER-RELATED"/>
    <property type="match status" value="1"/>
</dbReference>
<evidence type="ECO:0000313" key="4">
    <source>
        <dbReference type="EMBL" id="KAA9010922.1"/>
    </source>
</evidence>
<feature type="domain" description="Thioesterase" evidence="3">
    <location>
        <begin position="51"/>
        <end position="125"/>
    </location>
</feature>
<dbReference type="RefSeq" id="WP_120253502.1">
    <property type="nucleotide sequence ID" value="NZ_VYPZ01000034.1"/>
</dbReference>
<evidence type="ECO:0000313" key="5">
    <source>
        <dbReference type="EMBL" id="KAA9022965.1"/>
    </source>
</evidence>
<dbReference type="InterPro" id="IPR003736">
    <property type="entry name" value="PAAI_dom"/>
</dbReference>
<comment type="caution">
    <text evidence="5">The sequence shown here is derived from an EMBL/GenBank/DDBJ whole genome shotgun (WGS) entry which is preliminary data.</text>
</comment>
<dbReference type="EMBL" id="VYQA01000045">
    <property type="protein sequence ID" value="KAA9022965.1"/>
    <property type="molecule type" value="Genomic_DNA"/>
</dbReference>